<evidence type="ECO:0000313" key="1">
    <source>
        <dbReference type="EMBL" id="GFC85844.1"/>
    </source>
</evidence>
<comment type="caution">
    <text evidence="1">The sequence shown here is derived from an EMBL/GenBank/DDBJ whole genome shotgun (WGS) entry which is preliminary data.</text>
</comment>
<gene>
    <name evidence="1" type="ORF">Tci_857814</name>
</gene>
<reference evidence="1" key="1">
    <citation type="journal article" date="2019" name="Sci. Rep.">
        <title>Draft genome of Tanacetum cinerariifolium, the natural source of mosquito coil.</title>
        <authorList>
            <person name="Yamashiro T."/>
            <person name="Shiraishi A."/>
            <person name="Satake H."/>
            <person name="Nakayama K."/>
        </authorList>
    </citation>
    <scope>NUCLEOTIDE SEQUENCE</scope>
</reference>
<protein>
    <submittedName>
        <fullName evidence="1">UBN2 domain-containing protein</fullName>
    </submittedName>
</protein>
<sequence>MVMTIEESKDLGTLPLDKLIGNLKVYEMILENDDVASNNTTKEKVKYLALKAKVTKEQTSNDSDSQGGNSSSRIIDPDVAIDLVTVLRYLKEVAEMVLEKKEVNAQDKGEIAAIVEKKVTSLVRVQSLKKTRTLLEELGVIVKTVMNLKTMQHVSWQSILK</sequence>
<dbReference type="AlphaFoldDB" id="A0A699RT90"/>
<accession>A0A699RT90</accession>
<dbReference type="EMBL" id="BKCJ011102107">
    <property type="protein sequence ID" value="GFC85844.1"/>
    <property type="molecule type" value="Genomic_DNA"/>
</dbReference>
<name>A0A699RT90_TANCI</name>
<organism evidence="1">
    <name type="scientific">Tanacetum cinerariifolium</name>
    <name type="common">Dalmatian daisy</name>
    <name type="synonym">Chrysanthemum cinerariifolium</name>
    <dbReference type="NCBI Taxonomy" id="118510"/>
    <lineage>
        <taxon>Eukaryota</taxon>
        <taxon>Viridiplantae</taxon>
        <taxon>Streptophyta</taxon>
        <taxon>Embryophyta</taxon>
        <taxon>Tracheophyta</taxon>
        <taxon>Spermatophyta</taxon>
        <taxon>Magnoliopsida</taxon>
        <taxon>eudicotyledons</taxon>
        <taxon>Gunneridae</taxon>
        <taxon>Pentapetalae</taxon>
        <taxon>asterids</taxon>
        <taxon>campanulids</taxon>
        <taxon>Asterales</taxon>
        <taxon>Asteraceae</taxon>
        <taxon>Asteroideae</taxon>
        <taxon>Anthemideae</taxon>
        <taxon>Anthemidinae</taxon>
        <taxon>Tanacetum</taxon>
    </lineage>
</organism>
<proteinExistence type="predicted"/>
<feature type="non-terminal residue" evidence="1">
    <location>
        <position position="161"/>
    </location>
</feature>